<keyword evidence="2 7" id="KW-0813">Transport</keyword>
<dbReference type="InterPro" id="IPR000515">
    <property type="entry name" value="MetI-like"/>
</dbReference>
<keyword evidence="3" id="KW-1003">Cell membrane</keyword>
<evidence type="ECO:0000256" key="6">
    <source>
        <dbReference type="ARBA" id="ARBA00023136"/>
    </source>
</evidence>
<dbReference type="CDD" id="cd06261">
    <property type="entry name" value="TM_PBP2"/>
    <property type="match status" value="1"/>
</dbReference>
<dbReference type="Pfam" id="PF00528">
    <property type="entry name" value="BPD_transp_1"/>
    <property type="match status" value="1"/>
</dbReference>
<comment type="subcellular location">
    <subcellularLocation>
        <location evidence="1 7">Cell membrane</location>
        <topology evidence="1 7">Multi-pass membrane protein</topology>
    </subcellularLocation>
</comment>
<evidence type="ECO:0000256" key="2">
    <source>
        <dbReference type="ARBA" id="ARBA00022448"/>
    </source>
</evidence>
<feature type="transmembrane region" description="Helical" evidence="7">
    <location>
        <begin position="184"/>
        <end position="203"/>
    </location>
</feature>
<feature type="transmembrane region" description="Helical" evidence="7">
    <location>
        <begin position="280"/>
        <end position="302"/>
    </location>
</feature>
<dbReference type="PANTHER" id="PTHR43005">
    <property type="entry name" value="BLR7065 PROTEIN"/>
    <property type="match status" value="1"/>
</dbReference>
<evidence type="ECO:0000256" key="4">
    <source>
        <dbReference type="ARBA" id="ARBA00022692"/>
    </source>
</evidence>
<dbReference type="Gene3D" id="1.10.3720.10">
    <property type="entry name" value="MetI-like"/>
    <property type="match status" value="1"/>
</dbReference>
<dbReference type="GO" id="GO:0005886">
    <property type="term" value="C:plasma membrane"/>
    <property type="evidence" value="ECO:0007669"/>
    <property type="project" value="UniProtKB-SubCell"/>
</dbReference>
<sequence>MALRLGREAAGARPRAETVRWSRRTPVLMILPAVVVLAAITLFPLLFTLRLTVLSWELTTGFPPQFIGVQNFVRVLTQDPRFWNAMANTGVLVAVGVGLQAVIGTGLALELNRLRRGRALVLSLLLIPVMIAPVIAGFQFRMILNDQYGPLNYLLDALTFGRVRGFAWLADPRVALGAVMATDVWQWAPFMTLVVLAGLQSLPGELLEAAEVDGATGLQALRRVTLPLLLPVIVIGVLVRVMDTFKLFDIVYQLTGGGPGNVTETIAYYTYLQGFKFFSLGYTAAMSFVQLVVITIVAQVFLHYQKRVRGGAVA</sequence>
<evidence type="ECO:0000259" key="8">
    <source>
        <dbReference type="PROSITE" id="PS50928"/>
    </source>
</evidence>
<keyword evidence="6 7" id="KW-0472">Membrane</keyword>
<evidence type="ECO:0000256" key="1">
    <source>
        <dbReference type="ARBA" id="ARBA00004651"/>
    </source>
</evidence>
<name>A0A537J278_9BACT</name>
<feature type="transmembrane region" description="Helical" evidence="7">
    <location>
        <begin position="121"/>
        <end position="144"/>
    </location>
</feature>
<dbReference type="InterPro" id="IPR035906">
    <property type="entry name" value="MetI-like_sf"/>
</dbReference>
<comment type="similarity">
    <text evidence="7">Belongs to the binding-protein-dependent transport system permease family.</text>
</comment>
<dbReference type="PROSITE" id="PS50928">
    <property type="entry name" value="ABC_TM1"/>
    <property type="match status" value="1"/>
</dbReference>
<dbReference type="GO" id="GO:0055085">
    <property type="term" value="P:transmembrane transport"/>
    <property type="evidence" value="ECO:0007669"/>
    <property type="project" value="InterPro"/>
</dbReference>
<accession>A0A537J278</accession>
<dbReference type="EMBL" id="VBAN01000491">
    <property type="protein sequence ID" value="TMI77615.1"/>
    <property type="molecule type" value="Genomic_DNA"/>
</dbReference>
<reference evidence="9 10" key="1">
    <citation type="journal article" date="2019" name="Nat. Microbiol.">
        <title>Mediterranean grassland soil C-N compound turnover is dependent on rainfall and depth, and is mediated by genomically divergent microorganisms.</title>
        <authorList>
            <person name="Diamond S."/>
            <person name="Andeer P.F."/>
            <person name="Li Z."/>
            <person name="Crits-Christoph A."/>
            <person name="Burstein D."/>
            <person name="Anantharaman K."/>
            <person name="Lane K.R."/>
            <person name="Thomas B.C."/>
            <person name="Pan C."/>
            <person name="Northen T.R."/>
            <person name="Banfield J.F."/>
        </authorList>
    </citation>
    <scope>NUCLEOTIDE SEQUENCE [LARGE SCALE GENOMIC DNA]</scope>
    <source>
        <strain evidence="9">NP_6</strain>
    </source>
</reference>
<comment type="caution">
    <text evidence="9">The sequence shown here is derived from an EMBL/GenBank/DDBJ whole genome shotgun (WGS) entry which is preliminary data.</text>
</comment>
<proteinExistence type="inferred from homology"/>
<feature type="domain" description="ABC transmembrane type-1" evidence="8">
    <location>
        <begin position="86"/>
        <end position="301"/>
    </location>
</feature>
<evidence type="ECO:0000313" key="10">
    <source>
        <dbReference type="Proteomes" id="UP000318093"/>
    </source>
</evidence>
<gene>
    <name evidence="9" type="ORF">E6H03_13555</name>
</gene>
<organism evidence="9 10">
    <name type="scientific">Candidatus Segetimicrobium genomatis</name>
    <dbReference type="NCBI Taxonomy" id="2569760"/>
    <lineage>
        <taxon>Bacteria</taxon>
        <taxon>Bacillati</taxon>
        <taxon>Candidatus Sysuimicrobiota</taxon>
        <taxon>Candidatus Sysuimicrobiia</taxon>
        <taxon>Candidatus Sysuimicrobiales</taxon>
        <taxon>Candidatus Segetimicrobiaceae</taxon>
        <taxon>Candidatus Segetimicrobium</taxon>
    </lineage>
</organism>
<dbReference type="AlphaFoldDB" id="A0A537J278"/>
<feature type="transmembrane region" description="Helical" evidence="7">
    <location>
        <begin position="27"/>
        <end position="47"/>
    </location>
</feature>
<keyword evidence="4 7" id="KW-0812">Transmembrane</keyword>
<evidence type="ECO:0000313" key="9">
    <source>
        <dbReference type="EMBL" id="TMI77615.1"/>
    </source>
</evidence>
<keyword evidence="5 7" id="KW-1133">Transmembrane helix</keyword>
<feature type="transmembrane region" description="Helical" evidence="7">
    <location>
        <begin position="85"/>
        <end position="109"/>
    </location>
</feature>
<evidence type="ECO:0000256" key="3">
    <source>
        <dbReference type="ARBA" id="ARBA00022475"/>
    </source>
</evidence>
<dbReference type="PANTHER" id="PTHR43005:SF2">
    <property type="entry name" value="INTEGRAL MEMBRANE SUGAR TRANSPORT PROTEIN"/>
    <property type="match status" value="1"/>
</dbReference>
<evidence type="ECO:0000256" key="5">
    <source>
        <dbReference type="ARBA" id="ARBA00022989"/>
    </source>
</evidence>
<dbReference type="Proteomes" id="UP000318093">
    <property type="component" value="Unassembled WGS sequence"/>
</dbReference>
<protein>
    <submittedName>
        <fullName evidence="9">Sugar ABC transporter permease</fullName>
    </submittedName>
</protein>
<feature type="transmembrane region" description="Helical" evidence="7">
    <location>
        <begin position="224"/>
        <end position="242"/>
    </location>
</feature>
<evidence type="ECO:0000256" key="7">
    <source>
        <dbReference type="RuleBase" id="RU363032"/>
    </source>
</evidence>
<dbReference type="SUPFAM" id="SSF161098">
    <property type="entry name" value="MetI-like"/>
    <property type="match status" value="1"/>
</dbReference>